<feature type="transmembrane region" description="Helical" evidence="2">
    <location>
        <begin position="253"/>
        <end position="274"/>
    </location>
</feature>
<keyword evidence="4" id="KW-1185">Reference proteome</keyword>
<keyword evidence="2" id="KW-0472">Membrane</keyword>
<feature type="transmembrane region" description="Helical" evidence="2">
    <location>
        <begin position="367"/>
        <end position="388"/>
    </location>
</feature>
<keyword evidence="2" id="KW-0812">Transmembrane</keyword>
<reference evidence="3" key="1">
    <citation type="submission" date="2020-04" db="EMBL/GenBank/DDBJ databases">
        <title>Analysis of mating type loci in Filobasidium floriforme.</title>
        <authorList>
            <person name="Nowrousian M."/>
        </authorList>
    </citation>
    <scope>NUCLEOTIDE SEQUENCE</scope>
    <source>
        <strain evidence="3">CBS 6242</strain>
    </source>
</reference>
<dbReference type="EMBL" id="JABELV010000093">
    <property type="protein sequence ID" value="KAG7531347.1"/>
    <property type="molecule type" value="Genomic_DNA"/>
</dbReference>
<keyword evidence="1" id="KW-0175">Coiled coil</keyword>
<sequence>MSGMNETVLPPVYVGALGSVDWSATKDSDPVIAVIKDIGDDEKGRALTTLMDDAKNKKLMQEHISKLAEETLTVRQAFQDIANLLIEFDSKQYSDGNGNKIASQHDGWKQLADRYDALLDHSRDDALAIRALCISYTQQILPYLRDEVLRRDDLVKDLAAFMEDTADAQAKAKLDTTAWSTLRDNVKTAQTTIGEAFKSAADSANTIRLKAEIQDLEDKIKEAQAFINRAMIAGVAGLGMTIFGAVLCCFCPPAIGLFAGGVLTMVGSAAAYSIKQSELGRLQSNLTEKRKELTDSQAADKADLADLRAKLGGHAGSFESIIEQLGALANFWQSVQGDLGSALSFLKTIPGSTGSDTSVKRKISNKLAGSVYIVLGEVLGVYCTQVAILKDQENNK</sequence>
<dbReference type="Gene3D" id="1.20.1170.10">
    <property type="match status" value="1"/>
</dbReference>
<evidence type="ECO:0000313" key="4">
    <source>
        <dbReference type="Proteomes" id="UP000812966"/>
    </source>
</evidence>
<feature type="coiled-coil region" evidence="1">
    <location>
        <begin position="206"/>
        <end position="233"/>
    </location>
</feature>
<name>A0A8K0NSA4_9TREE</name>
<dbReference type="OrthoDB" id="3018030at2759"/>
<evidence type="ECO:0000256" key="2">
    <source>
        <dbReference type="SAM" id="Phobius"/>
    </source>
</evidence>
<feature type="transmembrane region" description="Helical" evidence="2">
    <location>
        <begin position="226"/>
        <end position="247"/>
    </location>
</feature>
<gene>
    <name evidence="3" type="ORF">FFLO_04408</name>
</gene>
<proteinExistence type="predicted"/>
<organism evidence="3 4">
    <name type="scientific">Filobasidium floriforme</name>
    <dbReference type="NCBI Taxonomy" id="5210"/>
    <lineage>
        <taxon>Eukaryota</taxon>
        <taxon>Fungi</taxon>
        <taxon>Dikarya</taxon>
        <taxon>Basidiomycota</taxon>
        <taxon>Agaricomycotina</taxon>
        <taxon>Tremellomycetes</taxon>
        <taxon>Filobasidiales</taxon>
        <taxon>Filobasidiaceae</taxon>
        <taxon>Filobasidium</taxon>
    </lineage>
</organism>
<evidence type="ECO:0000256" key="1">
    <source>
        <dbReference type="SAM" id="Coils"/>
    </source>
</evidence>
<accession>A0A8K0NSA4</accession>
<keyword evidence="2" id="KW-1133">Transmembrane helix</keyword>
<comment type="caution">
    <text evidence="3">The sequence shown here is derived from an EMBL/GenBank/DDBJ whole genome shotgun (WGS) entry which is preliminary data.</text>
</comment>
<protein>
    <submittedName>
        <fullName evidence="3">Uncharacterized protein</fullName>
    </submittedName>
</protein>
<evidence type="ECO:0000313" key="3">
    <source>
        <dbReference type="EMBL" id="KAG7531347.1"/>
    </source>
</evidence>
<dbReference type="SUPFAM" id="SSF58100">
    <property type="entry name" value="Bacterial hemolysins"/>
    <property type="match status" value="1"/>
</dbReference>
<dbReference type="AlphaFoldDB" id="A0A8K0NSA4"/>
<dbReference type="Proteomes" id="UP000812966">
    <property type="component" value="Unassembled WGS sequence"/>
</dbReference>